<evidence type="ECO:0000313" key="10">
    <source>
        <dbReference type="Proteomes" id="UP000652567"/>
    </source>
</evidence>
<evidence type="ECO:0000256" key="5">
    <source>
        <dbReference type="ARBA" id="ARBA00023315"/>
    </source>
</evidence>
<evidence type="ECO:0000256" key="6">
    <source>
        <dbReference type="ARBA" id="ARBA00055587"/>
    </source>
</evidence>
<dbReference type="InterPro" id="IPR024688">
    <property type="entry name" value="Mac_dom"/>
</dbReference>
<dbReference type="SMART" id="SM01266">
    <property type="entry name" value="Mac"/>
    <property type="match status" value="1"/>
</dbReference>
<evidence type="ECO:0000256" key="4">
    <source>
        <dbReference type="ARBA" id="ARBA00022737"/>
    </source>
</evidence>
<dbReference type="PANTHER" id="PTHR43017">
    <property type="entry name" value="GALACTOSIDE O-ACETYLTRANSFERASE"/>
    <property type="match status" value="1"/>
</dbReference>
<keyword evidence="5 7" id="KW-0012">Acyltransferase</keyword>
<evidence type="ECO:0000259" key="8">
    <source>
        <dbReference type="SMART" id="SM01266"/>
    </source>
</evidence>
<reference evidence="9" key="1">
    <citation type="submission" date="2018-07" db="EMBL/GenBank/DDBJ databases">
        <title>Genome assembly of strain Ka43.</title>
        <authorList>
            <person name="Kukolya J."/>
            <person name="Nagy I."/>
            <person name="Horvath B."/>
            <person name="Toth A."/>
        </authorList>
    </citation>
    <scope>NUCLEOTIDE SEQUENCE</scope>
    <source>
        <strain evidence="9">KB43</strain>
    </source>
</reference>
<dbReference type="InterPro" id="IPR011004">
    <property type="entry name" value="Trimer_LpxA-like_sf"/>
</dbReference>
<proteinExistence type="inferred from homology"/>
<dbReference type="EMBL" id="PRDL01000001">
    <property type="protein sequence ID" value="MBE8716922.1"/>
    <property type="molecule type" value="Genomic_DNA"/>
</dbReference>
<dbReference type="PANTHER" id="PTHR43017:SF1">
    <property type="entry name" value="ACETYLTRANSFERASE YJL218W-RELATED"/>
    <property type="match status" value="1"/>
</dbReference>
<dbReference type="GO" id="GO:0008870">
    <property type="term" value="F:galactoside O-acetyltransferase activity"/>
    <property type="evidence" value="ECO:0007669"/>
    <property type="project" value="TreeGrafter"/>
</dbReference>
<comment type="similarity">
    <text evidence="1 7">Belongs to the transferase hexapeptide repeat family.</text>
</comment>
<dbReference type="Pfam" id="PF12464">
    <property type="entry name" value="Mac"/>
    <property type="match status" value="1"/>
</dbReference>
<dbReference type="RefSeq" id="WP_193908373.1">
    <property type="nucleotide sequence ID" value="NZ_PRDL01000001.1"/>
</dbReference>
<evidence type="ECO:0000313" key="9">
    <source>
        <dbReference type="EMBL" id="MBE8716922.1"/>
    </source>
</evidence>
<name>A0A928YTJ5_9GAMM</name>
<dbReference type="Gene3D" id="2.160.10.10">
    <property type="entry name" value="Hexapeptide repeat proteins"/>
    <property type="match status" value="1"/>
</dbReference>
<dbReference type="AlphaFoldDB" id="A0A928YTJ5"/>
<evidence type="ECO:0000256" key="7">
    <source>
        <dbReference type="RuleBase" id="RU367021"/>
    </source>
</evidence>
<evidence type="ECO:0000256" key="3">
    <source>
        <dbReference type="ARBA" id="ARBA00022679"/>
    </source>
</evidence>
<dbReference type="SUPFAM" id="SSF51161">
    <property type="entry name" value="Trimeric LpxA-like enzymes"/>
    <property type="match status" value="1"/>
</dbReference>
<keyword evidence="4" id="KW-0677">Repeat</keyword>
<dbReference type="EC" id="2.3.1.-" evidence="7"/>
<dbReference type="Pfam" id="PF14602">
    <property type="entry name" value="Hexapep_2"/>
    <property type="match status" value="1"/>
</dbReference>
<keyword evidence="2" id="KW-0536">Nodulation</keyword>
<feature type="domain" description="Maltose/galactoside acetyltransferase" evidence="8">
    <location>
        <begin position="9"/>
        <end position="57"/>
    </location>
</feature>
<comment type="caution">
    <text evidence="9">The sequence shown here is derived from an EMBL/GenBank/DDBJ whole genome shotgun (WGS) entry which is preliminary data.</text>
</comment>
<dbReference type="Proteomes" id="UP000652567">
    <property type="component" value="Unassembled WGS sequence"/>
</dbReference>
<gene>
    <name evidence="9" type="ORF">C4F51_06925</name>
</gene>
<dbReference type="InterPro" id="IPR001451">
    <property type="entry name" value="Hexapep"/>
</dbReference>
<evidence type="ECO:0000256" key="1">
    <source>
        <dbReference type="ARBA" id="ARBA00007274"/>
    </source>
</evidence>
<protein>
    <recommendedName>
        <fullName evidence="7">Acetyltransferase</fullName>
        <ecNumber evidence="7">2.3.1.-</ecNumber>
    </recommendedName>
</protein>
<dbReference type="CDD" id="cd03357">
    <property type="entry name" value="LbH_MAT_GAT"/>
    <property type="match status" value="1"/>
</dbReference>
<accession>A0A928YTJ5</accession>
<keyword evidence="3 7" id="KW-0808">Transferase</keyword>
<organism evidence="9 10">
    <name type="scientific">Cellvibrio polysaccharolyticus</name>
    <dbReference type="NCBI Taxonomy" id="2082724"/>
    <lineage>
        <taxon>Bacteria</taxon>
        <taxon>Pseudomonadati</taxon>
        <taxon>Pseudomonadota</taxon>
        <taxon>Gammaproteobacteria</taxon>
        <taxon>Cellvibrionales</taxon>
        <taxon>Cellvibrionaceae</taxon>
        <taxon>Cellvibrio</taxon>
    </lineage>
</organism>
<sequence>MHVSDKPVLTSFNAFESSLFQARKRAKHLCQQINTLRADQTKARNLLYQQLFQQVSRAYIEPDFFCDYGDRIILGNNFYANHHCVLLDGGGITIGNEVMLGPNVHIYSTSHPLDAAQRQQGVMLAAPVSLGDHCWIGGNSVIMPGVTIGEACVIGAGSVVTRSIPAGYVAAGNPCRILRPVTPDETIESAINPASL</sequence>
<dbReference type="InterPro" id="IPR039369">
    <property type="entry name" value="LacA-like"/>
</dbReference>
<dbReference type="FunFam" id="2.160.10.10:FF:000025">
    <property type="entry name" value="Hexapeptide-repeat containing-acetyltransferase"/>
    <property type="match status" value="1"/>
</dbReference>
<keyword evidence="10" id="KW-1185">Reference proteome</keyword>
<comment type="function">
    <text evidence="6">Acetyltransferase implicated in the O-acetylation of Nod factors.</text>
</comment>
<evidence type="ECO:0000256" key="2">
    <source>
        <dbReference type="ARBA" id="ARBA00022458"/>
    </source>
</evidence>